<keyword evidence="1" id="KW-0474">Menaquinone biosynthesis</keyword>
<proteinExistence type="predicted"/>
<keyword evidence="2 7" id="KW-0436">Ligase</keyword>
<evidence type="ECO:0000256" key="4">
    <source>
        <dbReference type="ARBA" id="ARBA00022840"/>
    </source>
</evidence>
<dbReference type="EC" id="6.2.1.26" evidence="7"/>
<dbReference type="EMBL" id="CP073587">
    <property type="protein sequence ID" value="QUN05773.1"/>
    <property type="molecule type" value="Genomic_DNA"/>
</dbReference>
<feature type="domain" description="AMP-dependent synthetase/ligase" evidence="5">
    <location>
        <begin position="6"/>
        <end position="323"/>
    </location>
</feature>
<dbReference type="GO" id="GO:0008756">
    <property type="term" value="F:o-succinylbenzoate-CoA ligase activity"/>
    <property type="evidence" value="ECO:0007669"/>
    <property type="project" value="UniProtKB-EC"/>
</dbReference>
<dbReference type="InterPro" id="IPR045851">
    <property type="entry name" value="AMP-bd_C_sf"/>
</dbReference>
<evidence type="ECO:0000313" key="8">
    <source>
        <dbReference type="Proteomes" id="UP000679575"/>
    </source>
</evidence>
<accession>A0ABX7YSP8</accession>
<sequence length="464" mass="51096">MLSPLHQSALQSPTAIALIAKGRGTSYRSLSQQVLALGEQLLEQGMQPGDRLACIASNCAEMLKLYWVCVDHGWVFCPLSPKYPDSQLSVLLQRFAIHYLWCPDDTREQLWQQRHRLQPDFTLAKSYNVPEISIDMPVNIILTSGSSGVPKAALHSLRGHIANAEGSLRLITLQVSDGWLASLPMFHIGGLAIINRCALAAATVIIPDNDLTLAQQLKRDPISHLSLVATQLQQLLDEAPTSLVLIKYLLLGGGAISQSLLDRMQSMDMQVLTSYGMTEMGSQITTGPARSDGSSGKLLPKRELTIRDGVIWVKGETLFLGYLQDDGTVDKATDADGWFCSKDLGYWDATGLLHIQGRADNMFICGGENIQPEEVETALKLHSDIIEAVVFPMTDAKFGSLPAAVVKTRSGQLPDAEEIKRFLSQHIAAFKRPRQYYLWPVDEQLGLKVQRRQIIAKVTTTPAQ</sequence>
<dbReference type="NCBIfam" id="TIGR01923">
    <property type="entry name" value="menE"/>
    <property type="match status" value="1"/>
</dbReference>
<keyword evidence="8" id="KW-1185">Reference proteome</keyword>
<dbReference type="Gene3D" id="3.40.50.12780">
    <property type="entry name" value="N-terminal domain of ligase-like"/>
    <property type="match status" value="1"/>
</dbReference>
<organism evidence="7 8">
    <name type="scientific">Shewanella yunxiaonensis</name>
    <dbReference type="NCBI Taxonomy" id="2829809"/>
    <lineage>
        <taxon>Bacteria</taxon>
        <taxon>Pseudomonadati</taxon>
        <taxon>Pseudomonadota</taxon>
        <taxon>Gammaproteobacteria</taxon>
        <taxon>Alteromonadales</taxon>
        <taxon>Shewanellaceae</taxon>
        <taxon>Shewanella</taxon>
    </lineage>
</organism>
<dbReference type="Gene3D" id="3.30.300.30">
    <property type="match status" value="1"/>
</dbReference>
<evidence type="ECO:0000259" key="5">
    <source>
        <dbReference type="Pfam" id="PF00501"/>
    </source>
</evidence>
<dbReference type="SUPFAM" id="SSF56801">
    <property type="entry name" value="Acetyl-CoA synthetase-like"/>
    <property type="match status" value="1"/>
</dbReference>
<dbReference type="PANTHER" id="PTHR43201:SF32">
    <property type="entry name" value="2-SUCCINYLBENZOATE--COA LIGASE, CHLOROPLASTIC_PEROXISOMAL"/>
    <property type="match status" value="1"/>
</dbReference>
<reference evidence="7 8" key="1">
    <citation type="submission" date="2021-04" db="EMBL/GenBank/DDBJ databases">
        <title>Novel species identification of genus Shewanella.</title>
        <authorList>
            <person name="Liu G."/>
        </authorList>
    </citation>
    <scope>NUCLEOTIDE SEQUENCE [LARGE SCALE GENOMIC DNA]</scope>
    <source>
        <strain evidence="7 8">FJAT-54481</strain>
    </source>
</reference>
<dbReference type="InterPro" id="IPR025110">
    <property type="entry name" value="AMP-bd_C"/>
</dbReference>
<evidence type="ECO:0000256" key="3">
    <source>
        <dbReference type="ARBA" id="ARBA00022741"/>
    </source>
</evidence>
<keyword evidence="4" id="KW-0067">ATP-binding</keyword>
<dbReference type="InterPro" id="IPR010192">
    <property type="entry name" value="MenE"/>
</dbReference>
<feature type="domain" description="AMP-binding enzyme C-terminal" evidence="6">
    <location>
        <begin position="374"/>
        <end position="438"/>
    </location>
</feature>
<protein>
    <submittedName>
        <fullName evidence="7">O-succinylbenzoate--CoA ligase</fullName>
        <ecNumber evidence="7">6.2.1.26</ecNumber>
    </submittedName>
</protein>
<dbReference type="InterPro" id="IPR000873">
    <property type="entry name" value="AMP-dep_synth/lig_dom"/>
</dbReference>
<gene>
    <name evidence="7" type="primary">menE</name>
    <name evidence="7" type="ORF">KDN34_16600</name>
</gene>
<dbReference type="PANTHER" id="PTHR43201">
    <property type="entry name" value="ACYL-COA SYNTHETASE"/>
    <property type="match status" value="1"/>
</dbReference>
<name>A0ABX7YSP8_9GAMM</name>
<dbReference type="InterPro" id="IPR020845">
    <property type="entry name" value="AMP-binding_CS"/>
</dbReference>
<dbReference type="Pfam" id="PF13193">
    <property type="entry name" value="AMP-binding_C"/>
    <property type="match status" value="1"/>
</dbReference>
<evidence type="ECO:0000256" key="1">
    <source>
        <dbReference type="ARBA" id="ARBA00022428"/>
    </source>
</evidence>
<evidence type="ECO:0000259" key="6">
    <source>
        <dbReference type="Pfam" id="PF13193"/>
    </source>
</evidence>
<dbReference type="PROSITE" id="PS00455">
    <property type="entry name" value="AMP_BINDING"/>
    <property type="match status" value="1"/>
</dbReference>
<dbReference type="Proteomes" id="UP000679575">
    <property type="component" value="Chromosome"/>
</dbReference>
<dbReference type="InterPro" id="IPR042099">
    <property type="entry name" value="ANL_N_sf"/>
</dbReference>
<evidence type="ECO:0000256" key="2">
    <source>
        <dbReference type="ARBA" id="ARBA00022598"/>
    </source>
</evidence>
<keyword evidence="3" id="KW-0547">Nucleotide-binding</keyword>
<dbReference type="RefSeq" id="WP_212594799.1">
    <property type="nucleotide sequence ID" value="NZ_CP073587.1"/>
</dbReference>
<dbReference type="CDD" id="cd17630">
    <property type="entry name" value="OSB_MenE-like"/>
    <property type="match status" value="1"/>
</dbReference>
<dbReference type="Pfam" id="PF00501">
    <property type="entry name" value="AMP-binding"/>
    <property type="match status" value="1"/>
</dbReference>
<evidence type="ECO:0000313" key="7">
    <source>
        <dbReference type="EMBL" id="QUN05773.1"/>
    </source>
</evidence>